<dbReference type="Gene3D" id="1.10.760.10">
    <property type="entry name" value="Cytochrome c-like domain"/>
    <property type="match status" value="1"/>
</dbReference>
<dbReference type="Pfam" id="PF00034">
    <property type="entry name" value="Cytochrom_C"/>
    <property type="match status" value="1"/>
</dbReference>
<keyword evidence="1 4" id="KW-0349">Heme</keyword>
<dbReference type="NCBIfam" id="TIGR02603">
    <property type="entry name" value="CxxCH_TIGR02603"/>
    <property type="match status" value="1"/>
</dbReference>
<dbReference type="GO" id="GO:0046872">
    <property type="term" value="F:metal ion binding"/>
    <property type="evidence" value="ECO:0007669"/>
    <property type="project" value="UniProtKB-KW"/>
</dbReference>
<dbReference type="KEGG" id="pbap:Pla133_12530"/>
<dbReference type="InterPro" id="IPR011041">
    <property type="entry name" value="Quinoprot_gluc/sorb_DH_b-prop"/>
</dbReference>
<dbReference type="InterPro" id="IPR036909">
    <property type="entry name" value="Cyt_c-like_dom_sf"/>
</dbReference>
<dbReference type="Gene3D" id="2.60.120.260">
    <property type="entry name" value="Galactose-binding domain-like"/>
    <property type="match status" value="1"/>
</dbReference>
<dbReference type="AlphaFoldDB" id="A0A518BGS9"/>
<dbReference type="GO" id="GO:0020037">
    <property type="term" value="F:heme binding"/>
    <property type="evidence" value="ECO:0007669"/>
    <property type="project" value="InterPro"/>
</dbReference>
<sequence length="1057" mass="113045">MRVERAASRYACLPPPPTQVAPCEEQQNLTKTSKALTAALPTLILAACAPDRPVDSGLSSTGGAPAPPSWIWSDVTADDQELSFEKTFQLAEAPSDAVLIGTCDNRMDVLINGQRVGSHDRWEELVAWDVSDLLAPGENTLEVGARNESGPGGLVLQLDLGGGRSVVTDASWRVAPARSSSESGVQVLGRVGEGGLPWSPRITLDSFARGANGISRGETGAPQAPRLAKDLTLLPGFEAELLYTVPGGSQGSWVSLTSDPQGRLYASDERDRGLYRITPAQVGDPAATTVVERVPVDLSGAQGLCWAFDSLYVNVSGKGLWRVQDTDSDDQLDGAEHLIEIADSGEHGPHAIVPTEDGQGLYFIGGNHTRPPQFDGSRAPSNWGEDLLLPRQWDPSGHARGRLAPGGWIARCEPDGTNVEIVSNGYRNQYDIALSPEGELFTYDADMEWDLGLPWYRPTRICHATSGSEFGWRSGTGKWPAYYEDSLPATLDIGPGSPTGLLFGTGLAFPDRYQRALFALDWTFGTIYAVHLQPAGASYTATKEEFVWAKPLALTDATVGVDGALYFAVGGRGTQSALYRVRYTGSASTAAAGPANADASSAARELRRSLEAFHGRIDPEALDAAWPALSSDDRFVRFAARIAVENQPAETWRARALMESDLRAAIEALLALARQGSASDLSSIVGALGRIDAGALDEPWLLAALRTYAVAFARQGEPAEADRERILAQLEPLLPSSSTAVNTELVRLLVYLDSTKVVAQTLELIRSGEGEGLPEWADLIARNDTYGRPIAKMLADMPPVQGIAYAFLLRNATRGWTLPLRKQYFEFFVSASTHPGGNSYAKFLENMRDDAAAELSPADERSLAPLLGQSLVAALPADVTPPVGPGRQWTLDEAIATVGRELVARDFAAGQNLYHATACSMCHRFDGQGGAMGPDLTTVANNFSLPDLLEAIVEPSKVISDQYGSHTVVADDGRIAVGILVEDVDKVTVYPRALSAPPVEFERAEIASIEESSVSQMPQGLVDRLNPEELKDLVAYLMSGGDPKSELFQAPAGGGSD</sequence>
<dbReference type="SUPFAM" id="SSF50952">
    <property type="entry name" value="Soluble quinoprotein glucose dehydrogenase"/>
    <property type="match status" value="1"/>
</dbReference>
<dbReference type="GO" id="GO:0009055">
    <property type="term" value="F:electron transfer activity"/>
    <property type="evidence" value="ECO:0007669"/>
    <property type="project" value="InterPro"/>
</dbReference>
<proteinExistence type="predicted"/>
<reference evidence="6 7" key="1">
    <citation type="submission" date="2019-02" db="EMBL/GenBank/DDBJ databases">
        <title>Deep-cultivation of Planctomycetes and their phenomic and genomic characterization uncovers novel biology.</title>
        <authorList>
            <person name="Wiegand S."/>
            <person name="Jogler M."/>
            <person name="Boedeker C."/>
            <person name="Pinto D."/>
            <person name="Vollmers J."/>
            <person name="Rivas-Marin E."/>
            <person name="Kohn T."/>
            <person name="Peeters S.H."/>
            <person name="Heuer A."/>
            <person name="Rast P."/>
            <person name="Oberbeckmann S."/>
            <person name="Bunk B."/>
            <person name="Jeske O."/>
            <person name="Meyerdierks A."/>
            <person name="Storesund J.E."/>
            <person name="Kallscheuer N."/>
            <person name="Luecker S."/>
            <person name="Lage O.M."/>
            <person name="Pohl T."/>
            <person name="Merkel B.J."/>
            <person name="Hornburger P."/>
            <person name="Mueller R.-W."/>
            <person name="Bruemmer F."/>
            <person name="Labrenz M."/>
            <person name="Spormann A.M."/>
            <person name="Op den Camp H."/>
            <person name="Overmann J."/>
            <person name="Amann R."/>
            <person name="Jetten M.S.M."/>
            <person name="Mascher T."/>
            <person name="Medema M.H."/>
            <person name="Devos D.P."/>
            <person name="Kaster A.-K."/>
            <person name="Ovreas L."/>
            <person name="Rohde M."/>
            <person name="Galperin M.Y."/>
            <person name="Jogler C."/>
        </authorList>
    </citation>
    <scope>NUCLEOTIDE SEQUENCE [LARGE SCALE GENOMIC DNA]</scope>
    <source>
        <strain evidence="6 7">Pla133</strain>
    </source>
</reference>
<dbReference type="InterPro" id="IPR008979">
    <property type="entry name" value="Galactose-bd-like_sf"/>
</dbReference>
<name>A0A518BGS9_9BACT</name>
<dbReference type="PANTHER" id="PTHR33546">
    <property type="entry name" value="LARGE, MULTIFUNCTIONAL SECRETED PROTEIN-RELATED"/>
    <property type="match status" value="1"/>
</dbReference>
<evidence type="ECO:0000256" key="2">
    <source>
        <dbReference type="ARBA" id="ARBA00022723"/>
    </source>
</evidence>
<dbReference type="InterPro" id="IPR009056">
    <property type="entry name" value="Cyt_c-like_dom"/>
</dbReference>
<keyword evidence="3 4" id="KW-0408">Iron</keyword>
<feature type="domain" description="Cytochrome c" evidence="5">
    <location>
        <begin position="905"/>
        <end position="1041"/>
    </location>
</feature>
<evidence type="ECO:0000256" key="4">
    <source>
        <dbReference type="PROSITE-ProRule" id="PRU00433"/>
    </source>
</evidence>
<dbReference type="SUPFAM" id="SSF49785">
    <property type="entry name" value="Galactose-binding domain-like"/>
    <property type="match status" value="1"/>
</dbReference>
<dbReference type="PANTHER" id="PTHR33546:SF1">
    <property type="entry name" value="LARGE, MULTIFUNCTIONAL SECRETED PROTEIN"/>
    <property type="match status" value="1"/>
</dbReference>
<keyword evidence="7" id="KW-1185">Reference proteome</keyword>
<dbReference type="Gene3D" id="2.120.10.30">
    <property type="entry name" value="TolB, C-terminal domain"/>
    <property type="match status" value="1"/>
</dbReference>
<evidence type="ECO:0000256" key="1">
    <source>
        <dbReference type="ARBA" id="ARBA00022617"/>
    </source>
</evidence>
<gene>
    <name evidence="6" type="ORF">Pla133_12530</name>
</gene>
<evidence type="ECO:0000313" key="6">
    <source>
        <dbReference type="EMBL" id="QDU66187.1"/>
    </source>
</evidence>
<dbReference type="InterPro" id="IPR013427">
    <property type="entry name" value="Haem-bd_dom_put"/>
</dbReference>
<keyword evidence="2 4" id="KW-0479">Metal-binding</keyword>
<accession>A0A518BGS9</accession>
<dbReference type="InterPro" id="IPR011042">
    <property type="entry name" value="6-blade_b-propeller_TolB-like"/>
</dbReference>
<dbReference type="PROSITE" id="PS51007">
    <property type="entry name" value="CYTC"/>
    <property type="match status" value="1"/>
</dbReference>
<protein>
    <submittedName>
        <fullName evidence="6">Cytochrome c</fullName>
    </submittedName>
</protein>
<dbReference type="Proteomes" id="UP000316921">
    <property type="component" value="Chromosome"/>
</dbReference>
<organism evidence="6 7">
    <name type="scientific">Engelhardtia mirabilis</name>
    <dbReference type="NCBI Taxonomy" id="2528011"/>
    <lineage>
        <taxon>Bacteria</taxon>
        <taxon>Pseudomonadati</taxon>
        <taxon>Planctomycetota</taxon>
        <taxon>Planctomycetia</taxon>
        <taxon>Planctomycetia incertae sedis</taxon>
        <taxon>Engelhardtia</taxon>
    </lineage>
</organism>
<evidence type="ECO:0000256" key="3">
    <source>
        <dbReference type="ARBA" id="ARBA00023004"/>
    </source>
</evidence>
<dbReference type="EMBL" id="CP036287">
    <property type="protein sequence ID" value="QDU66187.1"/>
    <property type="molecule type" value="Genomic_DNA"/>
</dbReference>
<evidence type="ECO:0000313" key="7">
    <source>
        <dbReference type="Proteomes" id="UP000316921"/>
    </source>
</evidence>
<dbReference type="SUPFAM" id="SSF46626">
    <property type="entry name" value="Cytochrome c"/>
    <property type="match status" value="1"/>
</dbReference>
<evidence type="ECO:0000259" key="5">
    <source>
        <dbReference type="PROSITE" id="PS51007"/>
    </source>
</evidence>